<evidence type="ECO:0000256" key="6">
    <source>
        <dbReference type="PROSITE-ProRule" id="PRU00239"/>
    </source>
</evidence>
<comment type="caution">
    <text evidence="9">The sequence shown here is derived from an EMBL/GenBank/DDBJ whole genome shotgun (WGS) entry which is preliminary data.</text>
</comment>
<dbReference type="InterPro" id="IPR012292">
    <property type="entry name" value="Globin/Proto"/>
</dbReference>
<organism evidence="9">
    <name type="scientific">Cladocopium goreaui</name>
    <dbReference type="NCBI Taxonomy" id="2562237"/>
    <lineage>
        <taxon>Eukaryota</taxon>
        <taxon>Sar</taxon>
        <taxon>Alveolata</taxon>
        <taxon>Dinophyceae</taxon>
        <taxon>Suessiales</taxon>
        <taxon>Symbiodiniaceae</taxon>
        <taxon>Cladocopium</taxon>
    </lineage>
</organism>
<feature type="region of interest" description="Disordered" evidence="7">
    <location>
        <begin position="1"/>
        <end position="46"/>
    </location>
</feature>
<dbReference type="SUPFAM" id="SSF54001">
    <property type="entry name" value="Cysteine proteinases"/>
    <property type="match status" value="1"/>
</dbReference>
<evidence type="ECO:0000256" key="7">
    <source>
        <dbReference type="SAM" id="MobiDB-lite"/>
    </source>
</evidence>
<feature type="compositionally biased region" description="Basic and acidic residues" evidence="7">
    <location>
        <begin position="250"/>
        <end position="263"/>
    </location>
</feature>
<name>A0A9P1DAN9_9DINO</name>
<evidence type="ECO:0000313" key="11">
    <source>
        <dbReference type="Proteomes" id="UP001152797"/>
    </source>
</evidence>
<feature type="active site" evidence="5 6">
    <location>
        <position position="474"/>
    </location>
</feature>
<evidence type="ECO:0000256" key="1">
    <source>
        <dbReference type="ARBA" id="ARBA00007623"/>
    </source>
</evidence>
<feature type="region of interest" description="Disordered" evidence="7">
    <location>
        <begin position="223"/>
        <end position="264"/>
    </location>
</feature>
<dbReference type="PANTHER" id="PTHR10183:SF379">
    <property type="entry name" value="CALPAIN-5"/>
    <property type="match status" value="1"/>
</dbReference>
<dbReference type="GO" id="GO:0020037">
    <property type="term" value="F:heme binding"/>
    <property type="evidence" value="ECO:0007669"/>
    <property type="project" value="InterPro"/>
</dbReference>
<dbReference type="EMBL" id="CAMXCT030003558">
    <property type="protein sequence ID" value="CAL4792414.1"/>
    <property type="molecule type" value="Genomic_DNA"/>
</dbReference>
<feature type="compositionally biased region" description="Acidic residues" evidence="7">
    <location>
        <begin position="1"/>
        <end position="35"/>
    </location>
</feature>
<dbReference type="Gene3D" id="1.10.490.10">
    <property type="entry name" value="Globins"/>
    <property type="match status" value="1"/>
</dbReference>
<dbReference type="InterPro" id="IPR044399">
    <property type="entry name" value="Mb-like_M"/>
</dbReference>
<dbReference type="PRINTS" id="PR00704">
    <property type="entry name" value="CALPAIN"/>
</dbReference>
<evidence type="ECO:0000256" key="5">
    <source>
        <dbReference type="PIRSR" id="PIRSR622684-1"/>
    </source>
</evidence>
<feature type="active site" evidence="5 6">
    <location>
        <position position="706"/>
    </location>
</feature>
<dbReference type="SMART" id="SM00230">
    <property type="entry name" value="CysPc"/>
    <property type="match status" value="1"/>
</dbReference>
<evidence type="ECO:0000313" key="10">
    <source>
        <dbReference type="EMBL" id="CAL1158477.1"/>
    </source>
</evidence>
<dbReference type="InterPro" id="IPR000169">
    <property type="entry name" value="Pept_cys_AS"/>
</dbReference>
<dbReference type="PANTHER" id="PTHR10183">
    <property type="entry name" value="CALPAIN"/>
    <property type="match status" value="1"/>
</dbReference>
<accession>A0A9P1DAN9</accession>
<dbReference type="InterPro" id="IPR009050">
    <property type="entry name" value="Globin-like_sf"/>
</dbReference>
<evidence type="ECO:0000256" key="3">
    <source>
        <dbReference type="ARBA" id="ARBA00022801"/>
    </source>
</evidence>
<dbReference type="PROSITE" id="PS50203">
    <property type="entry name" value="CALPAIN_CAT"/>
    <property type="match status" value="1"/>
</dbReference>
<evidence type="ECO:0000259" key="8">
    <source>
        <dbReference type="PROSITE" id="PS50203"/>
    </source>
</evidence>
<feature type="domain" description="Calpain catalytic" evidence="8">
    <location>
        <begin position="392"/>
        <end position="757"/>
    </location>
</feature>
<reference evidence="9" key="1">
    <citation type="submission" date="2022-10" db="EMBL/GenBank/DDBJ databases">
        <authorList>
            <person name="Chen Y."/>
            <person name="Dougan E. K."/>
            <person name="Chan C."/>
            <person name="Rhodes N."/>
            <person name="Thang M."/>
        </authorList>
    </citation>
    <scope>NUCLEOTIDE SEQUENCE</scope>
</reference>
<gene>
    <name evidence="9" type="ORF">C1SCF055_LOCUS30857</name>
</gene>
<dbReference type="InterPro" id="IPR001300">
    <property type="entry name" value="Peptidase_C2_calpain_cat"/>
</dbReference>
<evidence type="ECO:0000313" key="9">
    <source>
        <dbReference type="EMBL" id="CAI4005102.1"/>
    </source>
</evidence>
<feature type="active site" evidence="5 6">
    <location>
        <position position="678"/>
    </location>
</feature>
<protein>
    <recommendedName>
        <fullName evidence="8">Calpain catalytic domain-containing protein</fullName>
    </recommendedName>
</protein>
<proteinExistence type="inferred from homology"/>
<dbReference type="Proteomes" id="UP001152797">
    <property type="component" value="Unassembled WGS sequence"/>
</dbReference>
<dbReference type="GO" id="GO:0004198">
    <property type="term" value="F:calcium-dependent cysteine-type endopeptidase activity"/>
    <property type="evidence" value="ECO:0007669"/>
    <property type="project" value="InterPro"/>
</dbReference>
<sequence>MAEDLEEETEILEDVEEETEDVQAEEDGEGSDAGDGENSMQGETVAQDEVLDKYKMVYDQGLDRVKFPSDISAEIQRTWKRFLEHAGTPEHAGELIFGAWWEAAPSLHSYFLTPKTVLHLRIVQGISPIVAALGHPNDLRTQVEIICFRHLDRPVSVQGAEVVRDSMLDMWEAELGADFTPKARIGWFSFLNYWGGALVYFQREYAGRIKIIHRSWREANKSVALPEEEEEVPATSEIKEDEEAQASMADDTKKEAAKVKEYEAQQLGREEGEEWLTDEGTKDPMCWAFRSGPVTDDSHVKHKQMFLFNAAVMGFGGSTWMDIILDQRLGRTGQRRACSSAAADAAEFKTVKGNPANPMHLRQLQPQPEPPLEMPQWVSCKAIEQKAAPGGTFVDKDFPASSESIGGVTGDAANPNVGKYLQDMLKLVVPGWVRPVEMVGKNATKYKLYGVTGEPCLFKHVSPRDIQQGYLGDCWLVSSFSALAEYPDRVRSLFKQHELTEDGRYDIRLYCPHAEEWKVITIDDRIPYWQRPGAYGTPCFAKPTKENEFWPCLLEKACAKLVKAYYRLDGGFEAVALEMLTGKPAISVGISLDTSGHQPYGIITGPDQNHLAHATVYMRLQGVDAKWQFFGQDASSLCDNMTNLTDTDLWAKLQAWDKEGYSIACGSRGNYQGIIAGHAYTILRLLDVPITRNGKSITLQLMHVRNPHATNEWKGKWHDDDKETWNAYPEALKATGHKIGVKDYKHGFAEVAVCFDKQNKGRRYTDQSAQAQADHQKVEMGPTGHQTWEGLR</sequence>
<feature type="region of interest" description="Disordered" evidence="7">
    <location>
        <begin position="765"/>
        <end position="792"/>
    </location>
</feature>
<keyword evidence="3 6" id="KW-0378">Hydrolase</keyword>
<comment type="similarity">
    <text evidence="1">Belongs to the peptidase C2 family.</text>
</comment>
<keyword evidence="2 6" id="KW-0645">Protease</keyword>
<dbReference type="CDD" id="cd01040">
    <property type="entry name" value="Mb-like"/>
    <property type="match status" value="1"/>
</dbReference>
<evidence type="ECO:0000256" key="4">
    <source>
        <dbReference type="ARBA" id="ARBA00022807"/>
    </source>
</evidence>
<dbReference type="GO" id="GO:0019825">
    <property type="term" value="F:oxygen binding"/>
    <property type="evidence" value="ECO:0007669"/>
    <property type="project" value="InterPro"/>
</dbReference>
<evidence type="ECO:0000256" key="2">
    <source>
        <dbReference type="ARBA" id="ARBA00022670"/>
    </source>
</evidence>
<keyword evidence="11" id="KW-1185">Reference proteome</keyword>
<dbReference type="PROSITE" id="PS00139">
    <property type="entry name" value="THIOL_PROTEASE_CYS"/>
    <property type="match status" value="1"/>
</dbReference>
<dbReference type="InterPro" id="IPR038765">
    <property type="entry name" value="Papain-like_cys_pep_sf"/>
</dbReference>
<dbReference type="Pfam" id="PF00648">
    <property type="entry name" value="Peptidase_C2"/>
    <property type="match status" value="1"/>
</dbReference>
<keyword evidence="4 6" id="KW-0788">Thiol protease</keyword>
<dbReference type="InterPro" id="IPR022684">
    <property type="entry name" value="Calpain_cysteine_protease"/>
</dbReference>
<dbReference type="EMBL" id="CAMXCT010003558">
    <property type="protein sequence ID" value="CAI4005102.1"/>
    <property type="molecule type" value="Genomic_DNA"/>
</dbReference>
<dbReference type="AlphaFoldDB" id="A0A9P1DAN9"/>
<dbReference type="Gene3D" id="3.90.70.10">
    <property type="entry name" value="Cysteine proteinases"/>
    <property type="match status" value="1"/>
</dbReference>
<reference evidence="10" key="2">
    <citation type="submission" date="2024-04" db="EMBL/GenBank/DDBJ databases">
        <authorList>
            <person name="Chen Y."/>
            <person name="Shah S."/>
            <person name="Dougan E. K."/>
            <person name="Thang M."/>
            <person name="Chan C."/>
        </authorList>
    </citation>
    <scope>NUCLEOTIDE SEQUENCE [LARGE SCALE GENOMIC DNA]</scope>
</reference>
<dbReference type="EMBL" id="CAMXCT020003558">
    <property type="protein sequence ID" value="CAL1158477.1"/>
    <property type="molecule type" value="Genomic_DNA"/>
</dbReference>
<dbReference type="SUPFAM" id="SSF46458">
    <property type="entry name" value="Globin-like"/>
    <property type="match status" value="1"/>
</dbReference>
<dbReference type="GO" id="GO:0006508">
    <property type="term" value="P:proteolysis"/>
    <property type="evidence" value="ECO:0007669"/>
    <property type="project" value="UniProtKB-KW"/>
</dbReference>
<dbReference type="OrthoDB" id="415425at2759"/>